<sequence>MSMLSLEGLTHAISRADFDQKQEWSDTPQHRRLLDAYEAACRKSSSCAVHALKAERAGWSDAELYKVKAAHWETVADTLGAVLSMEIDDGTEEILLPDLWD</sequence>
<dbReference type="EMBL" id="AE015451">
    <property type="protein sequence ID" value="AMM02784.1"/>
    <property type="molecule type" value="Genomic_DNA"/>
</dbReference>
<keyword evidence="2" id="KW-1185">Reference proteome</keyword>
<dbReference type="KEGG" id="ppu:PP_5451"/>
<name>A0A140FW01_PSEPK</name>
<gene>
    <name evidence="1" type="ordered locus">PP_5451</name>
</gene>
<dbReference type="BioCyc" id="PPUT160488:G1G01-708-MONOMER"/>
<organism evidence="1 2">
    <name type="scientific">Pseudomonas putida (strain ATCC 47054 / DSM 6125 / CFBP 8728 / NCIMB 11950 / KT2440)</name>
    <dbReference type="NCBI Taxonomy" id="160488"/>
    <lineage>
        <taxon>Bacteria</taxon>
        <taxon>Pseudomonadati</taxon>
        <taxon>Pseudomonadota</taxon>
        <taxon>Gammaproteobacteria</taxon>
        <taxon>Pseudomonadales</taxon>
        <taxon>Pseudomonadaceae</taxon>
        <taxon>Pseudomonas</taxon>
    </lineage>
</organism>
<reference evidence="1 2" key="2">
    <citation type="journal article" date="2016" name="Environ. Microbiol.">
        <title>The revisited genome of Pseudomonas putida KT2440 enlightens its value as a robust metabolic chassis.</title>
        <authorList>
            <person name="Belda E."/>
            <person name="van Heck R.G."/>
            <person name="Lopez-Sanchez M.J."/>
            <person name="Cruveiller S."/>
            <person name="Barbe V."/>
            <person name="Fraser C."/>
            <person name="Klenk H.P."/>
            <person name="Petersen J."/>
            <person name="Morgat A."/>
            <person name="Nikel P.I."/>
            <person name="Vallenet D."/>
            <person name="Rouy Z."/>
            <person name="Sekowska A."/>
            <person name="Martins Dos Santos V.A."/>
            <person name="de Lorenzo V."/>
            <person name="Danchin A."/>
            <person name="Medigue C."/>
        </authorList>
    </citation>
    <scope>NUCLEOTIDE SEQUENCE [LARGE SCALE GENOMIC DNA]</scope>
    <source>
        <strain evidence="2">ATCC 47054 / DSM 6125 / CFBP 8728 / NCIMB 11950 / KT2440</strain>
    </source>
</reference>
<reference evidence="1 2" key="1">
    <citation type="journal article" date="2002" name="Environ. Microbiol.">
        <title>Complete genome sequence and comparative analysis of the metabolically versatile Pseudomonas putida KT2440.</title>
        <authorList>
            <person name="Nelson K.E."/>
            <person name="Weinel C."/>
            <person name="Paulsen I.T."/>
            <person name="Dodson R.J."/>
            <person name="Hilbert H."/>
            <person name="Martins dos Santos V.A."/>
            <person name="Fouts D.E."/>
            <person name="Gill S.R."/>
            <person name="Pop M."/>
            <person name="Holmes M."/>
            <person name="Brinkac L."/>
            <person name="Beanan M."/>
            <person name="DeBoy R.T."/>
            <person name="Daugherty S."/>
            <person name="Kolonay J."/>
            <person name="Madupu R."/>
            <person name="Nelson W."/>
            <person name="White O."/>
            <person name="Peterson J."/>
            <person name="Khouri H."/>
            <person name="Hance I."/>
            <person name="Chris Lee P."/>
            <person name="Holtzapple E."/>
            <person name="Scanlan D."/>
            <person name="Tran K."/>
            <person name="Moazzez A."/>
            <person name="Utterback T."/>
            <person name="Rizzo M."/>
            <person name="Lee K."/>
            <person name="Kosack D."/>
            <person name="Moestl D."/>
            <person name="Wedler H."/>
            <person name="Lauber J."/>
            <person name="Stjepandic D."/>
            <person name="Hoheisel J."/>
            <person name="Straetz M."/>
            <person name="Heim S."/>
            <person name="Kiewitz C."/>
            <person name="Eisen J.A."/>
            <person name="Timmis K.N."/>
            <person name="Dusterhoft A."/>
            <person name="Tummler B."/>
            <person name="Fraser C.M."/>
        </authorList>
    </citation>
    <scope>NUCLEOTIDE SEQUENCE [LARGE SCALE GENOMIC DNA]</scope>
    <source>
        <strain evidence="2">ATCC 47054 / DSM 6125 / CFBP 8728 / NCIMB 11950 / KT2440</strain>
    </source>
</reference>
<evidence type="ECO:0000313" key="2">
    <source>
        <dbReference type="Proteomes" id="UP000000556"/>
    </source>
</evidence>
<proteinExistence type="predicted"/>
<protein>
    <submittedName>
        <fullName evidence="1">Uncharacterized protein</fullName>
    </submittedName>
</protein>
<dbReference type="Proteomes" id="UP000000556">
    <property type="component" value="Chromosome"/>
</dbReference>
<accession>A0A140FW01</accession>
<evidence type="ECO:0000313" key="1">
    <source>
        <dbReference type="EMBL" id="AMM02784.1"/>
    </source>
</evidence>
<dbReference type="AlphaFoldDB" id="A0A140FW01"/>